<dbReference type="OrthoDB" id="413079at2759"/>
<dbReference type="InterPro" id="IPR051788">
    <property type="entry name" value="MFS_Transporter"/>
</dbReference>
<keyword evidence="5 7" id="KW-1133">Transmembrane helix</keyword>
<protein>
    <submittedName>
        <fullName evidence="8">Uncharacterized protein</fullName>
    </submittedName>
</protein>
<dbReference type="Proteomes" id="UP000219338">
    <property type="component" value="Unassembled WGS sequence"/>
</dbReference>
<evidence type="ECO:0000256" key="6">
    <source>
        <dbReference type="ARBA" id="ARBA00023136"/>
    </source>
</evidence>
<dbReference type="EMBL" id="FUEG01000020">
    <property type="protein sequence ID" value="SJL13417.1"/>
    <property type="molecule type" value="Genomic_DNA"/>
</dbReference>
<gene>
    <name evidence="8" type="ORF">ARMOST_16860</name>
</gene>
<dbReference type="STRING" id="47428.A0A284RXD8"/>
<comment type="subcellular location">
    <subcellularLocation>
        <location evidence="1">Endomembrane system</location>
        <topology evidence="1">Multi-pass membrane protein</topology>
    </subcellularLocation>
</comment>
<accession>A0A284RXD8</accession>
<evidence type="ECO:0000256" key="4">
    <source>
        <dbReference type="ARBA" id="ARBA00022692"/>
    </source>
</evidence>
<reference evidence="9" key="1">
    <citation type="journal article" date="2017" name="Nat. Ecol. Evol.">
        <title>Genome expansion and lineage-specific genetic innovations in the forest pathogenic fungi Armillaria.</title>
        <authorList>
            <person name="Sipos G."/>
            <person name="Prasanna A.N."/>
            <person name="Walter M.C."/>
            <person name="O'Connor E."/>
            <person name="Balint B."/>
            <person name="Krizsan K."/>
            <person name="Kiss B."/>
            <person name="Hess J."/>
            <person name="Varga T."/>
            <person name="Slot J."/>
            <person name="Riley R."/>
            <person name="Boka B."/>
            <person name="Rigling D."/>
            <person name="Barry K."/>
            <person name="Lee J."/>
            <person name="Mihaltcheva S."/>
            <person name="LaButti K."/>
            <person name="Lipzen A."/>
            <person name="Waldron R."/>
            <person name="Moloney N.M."/>
            <person name="Sperisen C."/>
            <person name="Kredics L."/>
            <person name="Vagvoelgyi C."/>
            <person name="Patrignani A."/>
            <person name="Fitzpatrick D."/>
            <person name="Nagy I."/>
            <person name="Doyle S."/>
            <person name="Anderson J.B."/>
            <person name="Grigoriev I.V."/>
            <person name="Gueldener U."/>
            <person name="Muensterkoetter M."/>
            <person name="Nagy L.G."/>
        </authorList>
    </citation>
    <scope>NUCLEOTIDE SEQUENCE [LARGE SCALE GENOMIC DNA]</scope>
    <source>
        <strain evidence="9">C18/9</strain>
    </source>
</reference>
<dbReference type="GO" id="GO:0012505">
    <property type="term" value="C:endomembrane system"/>
    <property type="evidence" value="ECO:0007669"/>
    <property type="project" value="UniProtKB-SubCell"/>
</dbReference>
<dbReference type="GO" id="GO:0016020">
    <property type="term" value="C:membrane"/>
    <property type="evidence" value="ECO:0007669"/>
    <property type="project" value="TreeGrafter"/>
</dbReference>
<sequence>MFHAAYHVGVFVSPLVDPLCLRPPRIGVSLQDAGCSPHRGGSGAWGIRYRRILGANLYSSILNIDAVRLLAVFTLIYIGTEGGWIVTFIINEREGEKNAGYVSSGFFGGEQRCYGFGCKKVSYFVALVAEILDSNFLTRSESTVSSLYTLLATALELSVRFVLSIIENGVAISFVGLLLGPMFPILVGHATWILPPWLLT</sequence>
<name>A0A284RXD8_ARMOS</name>
<evidence type="ECO:0000256" key="1">
    <source>
        <dbReference type="ARBA" id="ARBA00004127"/>
    </source>
</evidence>
<dbReference type="AlphaFoldDB" id="A0A284RXD8"/>
<organism evidence="8 9">
    <name type="scientific">Armillaria ostoyae</name>
    <name type="common">Armillaria root rot fungus</name>
    <dbReference type="NCBI Taxonomy" id="47428"/>
    <lineage>
        <taxon>Eukaryota</taxon>
        <taxon>Fungi</taxon>
        <taxon>Dikarya</taxon>
        <taxon>Basidiomycota</taxon>
        <taxon>Agaricomycotina</taxon>
        <taxon>Agaricomycetes</taxon>
        <taxon>Agaricomycetidae</taxon>
        <taxon>Agaricales</taxon>
        <taxon>Marasmiineae</taxon>
        <taxon>Physalacriaceae</taxon>
        <taxon>Armillaria</taxon>
    </lineage>
</organism>
<dbReference type="PANTHER" id="PTHR23514">
    <property type="entry name" value="BYPASS OF STOP CODON PROTEIN 6"/>
    <property type="match status" value="1"/>
</dbReference>
<feature type="transmembrane region" description="Helical" evidence="7">
    <location>
        <begin position="170"/>
        <end position="194"/>
    </location>
</feature>
<comment type="similarity">
    <text evidence="2">Belongs to the major facilitator superfamily.</text>
</comment>
<evidence type="ECO:0000313" key="8">
    <source>
        <dbReference type="EMBL" id="SJL13417.1"/>
    </source>
</evidence>
<evidence type="ECO:0000313" key="9">
    <source>
        <dbReference type="Proteomes" id="UP000219338"/>
    </source>
</evidence>
<evidence type="ECO:0000256" key="3">
    <source>
        <dbReference type="ARBA" id="ARBA00022448"/>
    </source>
</evidence>
<evidence type="ECO:0000256" key="5">
    <source>
        <dbReference type="ARBA" id="ARBA00022989"/>
    </source>
</evidence>
<keyword evidence="9" id="KW-1185">Reference proteome</keyword>
<keyword evidence="4 7" id="KW-0812">Transmembrane</keyword>
<keyword evidence="6 7" id="KW-0472">Membrane</keyword>
<keyword evidence="3" id="KW-0813">Transport</keyword>
<feature type="transmembrane region" description="Helical" evidence="7">
    <location>
        <begin position="145"/>
        <end position="163"/>
    </location>
</feature>
<evidence type="ECO:0000256" key="2">
    <source>
        <dbReference type="ARBA" id="ARBA00008335"/>
    </source>
</evidence>
<dbReference type="PANTHER" id="PTHR23514:SF3">
    <property type="entry name" value="BYPASS OF STOP CODON PROTEIN 6"/>
    <property type="match status" value="1"/>
</dbReference>
<proteinExistence type="inferred from homology"/>
<evidence type="ECO:0000256" key="7">
    <source>
        <dbReference type="SAM" id="Phobius"/>
    </source>
</evidence>